<feature type="domain" description="Arginosuccinate synthase-like N-terminal" evidence="10">
    <location>
        <begin position="16"/>
        <end position="177"/>
    </location>
</feature>
<dbReference type="EMBL" id="PIPJ01000002">
    <property type="protein sequence ID" value="RUO22353.1"/>
    <property type="molecule type" value="Genomic_DNA"/>
</dbReference>
<organism evidence="12 13">
    <name type="scientific">Aliidiomarina iranensis</name>
    <dbReference type="NCBI Taxonomy" id="1434071"/>
    <lineage>
        <taxon>Bacteria</taxon>
        <taxon>Pseudomonadati</taxon>
        <taxon>Pseudomonadota</taxon>
        <taxon>Gammaproteobacteria</taxon>
        <taxon>Alteromonadales</taxon>
        <taxon>Idiomarinaceae</taxon>
        <taxon>Aliidiomarina</taxon>
    </lineage>
</organism>
<evidence type="ECO:0000256" key="3">
    <source>
        <dbReference type="ARBA" id="ARBA00012286"/>
    </source>
</evidence>
<dbReference type="GO" id="GO:0005737">
    <property type="term" value="C:cytoplasm"/>
    <property type="evidence" value="ECO:0007669"/>
    <property type="project" value="UniProtKB-SubCell"/>
</dbReference>
<dbReference type="PROSITE" id="PS00564">
    <property type="entry name" value="ARGININOSUCCIN_SYN_1"/>
    <property type="match status" value="1"/>
</dbReference>
<dbReference type="Gene3D" id="1.20.5.470">
    <property type="entry name" value="Single helix bin"/>
    <property type="match status" value="1"/>
</dbReference>
<feature type="domain" description="Arginosuccinate synthase C-terminal" evidence="11">
    <location>
        <begin position="187"/>
        <end position="404"/>
    </location>
</feature>
<dbReference type="InterPro" id="IPR014729">
    <property type="entry name" value="Rossmann-like_a/b/a_fold"/>
</dbReference>
<gene>
    <name evidence="9" type="primary">argG</name>
    <name evidence="12" type="ORF">CWE08_03990</name>
</gene>
<evidence type="ECO:0000259" key="11">
    <source>
        <dbReference type="Pfam" id="PF20979"/>
    </source>
</evidence>
<dbReference type="InterPro" id="IPR024074">
    <property type="entry name" value="AS_cat/multimer_dom_body"/>
</dbReference>
<dbReference type="GO" id="GO:0004055">
    <property type="term" value="F:argininosuccinate synthase activity"/>
    <property type="evidence" value="ECO:0007669"/>
    <property type="project" value="UniProtKB-UniRule"/>
</dbReference>
<dbReference type="HAMAP" id="MF_00005">
    <property type="entry name" value="Arg_succ_synth_type1"/>
    <property type="match status" value="1"/>
</dbReference>
<comment type="caution">
    <text evidence="9">Lacks conserved residue(s) required for the propagation of feature annotation.</text>
</comment>
<dbReference type="InterPro" id="IPR048267">
    <property type="entry name" value="Arginosuc_syn_N"/>
</dbReference>
<dbReference type="InterPro" id="IPR023434">
    <property type="entry name" value="Arginosuc_synth_type_1_subfam"/>
</dbReference>
<evidence type="ECO:0000313" key="13">
    <source>
        <dbReference type="Proteomes" id="UP000288395"/>
    </source>
</evidence>
<feature type="binding site" evidence="9">
    <location>
        <position position="135"/>
    </location>
    <ligand>
        <name>L-aspartate</name>
        <dbReference type="ChEBI" id="CHEBI:29991"/>
    </ligand>
</feature>
<feature type="binding site" evidence="9">
    <location>
        <position position="47"/>
    </location>
    <ligand>
        <name>ATP</name>
        <dbReference type="ChEBI" id="CHEBI:30616"/>
    </ligand>
</feature>
<keyword evidence="7 9" id="KW-0547">Nucleotide-binding</keyword>
<protein>
    <recommendedName>
        <fullName evidence="3 9">Argininosuccinate synthase</fullName>
        <ecNumber evidence="3 9">6.3.4.5</ecNumber>
    </recommendedName>
    <alternativeName>
        <fullName evidence="9">Citrulline--aspartate ligase</fullName>
    </alternativeName>
</protein>
<name>A0A432W041_9GAMM</name>
<dbReference type="PROSITE" id="PS00565">
    <property type="entry name" value="ARGININOSUCCIN_SYN_2"/>
    <property type="match status" value="1"/>
</dbReference>
<feature type="binding site" evidence="9">
    <location>
        <position position="139"/>
    </location>
    <ligand>
        <name>L-citrulline</name>
        <dbReference type="ChEBI" id="CHEBI:57743"/>
    </ligand>
</feature>
<keyword evidence="9" id="KW-0963">Cytoplasm</keyword>
<reference evidence="13" key="1">
    <citation type="journal article" date="2018" name="Front. Microbiol.">
        <title>Genome-Based Analysis Reveals the Taxonomy and Diversity of the Family Idiomarinaceae.</title>
        <authorList>
            <person name="Liu Y."/>
            <person name="Lai Q."/>
            <person name="Shao Z."/>
        </authorList>
    </citation>
    <scope>NUCLEOTIDE SEQUENCE [LARGE SCALE GENOMIC DNA]</scope>
    <source>
        <strain evidence="13">GBPy7</strain>
    </source>
</reference>
<comment type="catalytic activity">
    <reaction evidence="9">
        <text>L-citrulline + L-aspartate + ATP = 2-(N(omega)-L-arginino)succinate + AMP + diphosphate + H(+)</text>
        <dbReference type="Rhea" id="RHEA:10932"/>
        <dbReference type="ChEBI" id="CHEBI:15378"/>
        <dbReference type="ChEBI" id="CHEBI:29991"/>
        <dbReference type="ChEBI" id="CHEBI:30616"/>
        <dbReference type="ChEBI" id="CHEBI:33019"/>
        <dbReference type="ChEBI" id="CHEBI:57472"/>
        <dbReference type="ChEBI" id="CHEBI:57743"/>
        <dbReference type="ChEBI" id="CHEBI:456215"/>
        <dbReference type="EC" id="6.3.4.5"/>
    </reaction>
</comment>
<dbReference type="Pfam" id="PF00764">
    <property type="entry name" value="Arginosuc_synth"/>
    <property type="match status" value="1"/>
</dbReference>
<feature type="binding site" evidence="9">
    <location>
        <begin position="20"/>
        <end position="28"/>
    </location>
    <ligand>
        <name>ATP</name>
        <dbReference type="ChEBI" id="CHEBI:30616"/>
    </ligand>
</feature>
<comment type="caution">
    <text evidence="12">The sequence shown here is derived from an EMBL/GenBank/DDBJ whole genome shotgun (WGS) entry which is preliminary data.</text>
</comment>
<feature type="binding site" evidence="9">
    <location>
        <position position="197"/>
    </location>
    <ligand>
        <name>L-citrulline</name>
        <dbReference type="ChEBI" id="CHEBI:57743"/>
    </ligand>
</feature>
<evidence type="ECO:0000259" key="10">
    <source>
        <dbReference type="Pfam" id="PF00764"/>
    </source>
</evidence>
<accession>A0A432W041</accession>
<keyword evidence="5 9" id="KW-0436">Ligase</keyword>
<proteinExistence type="inferred from homology"/>
<evidence type="ECO:0000256" key="7">
    <source>
        <dbReference type="ARBA" id="ARBA00022741"/>
    </source>
</evidence>
<keyword evidence="8 9" id="KW-0067">ATP-binding</keyword>
<feature type="binding site" evidence="9">
    <location>
        <position position="136"/>
    </location>
    <ligand>
        <name>L-aspartate</name>
        <dbReference type="ChEBI" id="CHEBI:29991"/>
    </ligand>
</feature>
<evidence type="ECO:0000256" key="6">
    <source>
        <dbReference type="ARBA" id="ARBA00022605"/>
    </source>
</evidence>
<dbReference type="GO" id="GO:0000050">
    <property type="term" value="P:urea cycle"/>
    <property type="evidence" value="ECO:0007669"/>
    <property type="project" value="TreeGrafter"/>
</dbReference>
<evidence type="ECO:0000256" key="2">
    <source>
        <dbReference type="ARBA" id="ARBA00011881"/>
    </source>
</evidence>
<dbReference type="SUPFAM" id="SSF69864">
    <property type="entry name" value="Argininosuccinate synthetase, C-terminal domain"/>
    <property type="match status" value="1"/>
</dbReference>
<feature type="binding site" evidence="9">
    <location>
        <position position="99"/>
    </location>
    <ligand>
        <name>L-citrulline</name>
        <dbReference type="ChEBI" id="CHEBI:57743"/>
    </ligand>
</feature>
<dbReference type="FunFam" id="3.40.50.620:FF:000019">
    <property type="entry name" value="Argininosuccinate synthase"/>
    <property type="match status" value="1"/>
</dbReference>
<comment type="similarity">
    <text evidence="9">Belongs to the argininosuccinate synthase family. Type 1 subfamily.</text>
</comment>
<evidence type="ECO:0000256" key="5">
    <source>
        <dbReference type="ARBA" id="ARBA00022598"/>
    </source>
</evidence>
<dbReference type="GO" id="GO:0005524">
    <property type="term" value="F:ATP binding"/>
    <property type="evidence" value="ECO:0007669"/>
    <property type="project" value="UniProtKB-UniRule"/>
</dbReference>
<dbReference type="EC" id="6.3.4.5" evidence="3 9"/>
<feature type="binding site" evidence="9">
    <location>
        <position position="131"/>
    </location>
    <ligand>
        <name>L-aspartate</name>
        <dbReference type="ChEBI" id="CHEBI:29991"/>
    </ligand>
</feature>
<dbReference type="InterPro" id="IPR048268">
    <property type="entry name" value="Arginosuc_syn_C"/>
</dbReference>
<dbReference type="FunFam" id="3.90.1260.10:FF:000007">
    <property type="entry name" value="Argininosuccinate synthase"/>
    <property type="match status" value="1"/>
</dbReference>
<dbReference type="RefSeq" id="WP_126765839.1">
    <property type="nucleotide sequence ID" value="NZ_PIPJ01000002.1"/>
</dbReference>
<dbReference type="Gene3D" id="3.40.50.620">
    <property type="entry name" value="HUPs"/>
    <property type="match status" value="1"/>
</dbReference>
<dbReference type="OrthoDB" id="9801641at2"/>
<feature type="binding site" evidence="9">
    <location>
        <position position="129"/>
    </location>
    <ligand>
        <name>ATP</name>
        <dbReference type="ChEBI" id="CHEBI:30616"/>
    </ligand>
</feature>
<feature type="binding site" evidence="9">
    <location>
        <position position="285"/>
    </location>
    <ligand>
        <name>L-citrulline</name>
        <dbReference type="ChEBI" id="CHEBI:57743"/>
    </ligand>
</feature>
<dbReference type="Proteomes" id="UP000288395">
    <property type="component" value="Unassembled WGS sequence"/>
</dbReference>
<dbReference type="NCBIfam" id="NF001770">
    <property type="entry name" value="PRK00509.1"/>
    <property type="match status" value="1"/>
</dbReference>
<sequence>MNHLNQRDITQTAVSKVVLAYSGGLDTSAIIPWLLENYNCEVIAFVADVGQGDEELVGIENKALESGASSCYVVDLKDKFVNELIAPAMQAGCIYEEQYLLGTALARPVIAEAQVQLALEVGADAVCHGCTGKGNDQVRFESTFAALAPQLTVIAPWREWSMRSRQELLNYLAERNIKTSASATKIYSRDANLWHISHEGGELEDPWEQPTDGVWTLSNSPQQAPDQQEVLELEFSQGVLTHLNGQALKQTEALVMLNKIGAEHGVGRIDIVENRLVGMKSRGCYETPGGTIWYQGLRALEELVHDRPCQRLRHDLGQRLSDVLYDGQWFTPVREALVAAVSALATKLTGTVRIALYKGNVTVIGRKSPLSLYSEAFATFEEDEVYQQSDAEGFIRLFSLASRIRALKQGGMA</sequence>
<evidence type="ECO:0000256" key="8">
    <source>
        <dbReference type="ARBA" id="ARBA00022840"/>
    </source>
</evidence>
<comment type="subunit">
    <text evidence="2 9">Homotetramer.</text>
</comment>
<keyword evidence="6 9" id="KW-0028">Amino-acid biosynthesis</keyword>
<evidence type="ECO:0000313" key="12">
    <source>
        <dbReference type="EMBL" id="RUO22353.1"/>
    </source>
</evidence>
<evidence type="ECO:0000256" key="9">
    <source>
        <dbReference type="HAMAP-Rule" id="MF_00005"/>
    </source>
</evidence>
<keyword evidence="4 9" id="KW-0055">Arginine biosynthesis</keyword>
<dbReference type="Pfam" id="PF20979">
    <property type="entry name" value="Arginosuc_syn_C"/>
    <property type="match status" value="1"/>
</dbReference>
<evidence type="ECO:0000256" key="4">
    <source>
        <dbReference type="ARBA" id="ARBA00022571"/>
    </source>
</evidence>
<feature type="binding site" evidence="9">
    <location>
        <position position="273"/>
    </location>
    <ligand>
        <name>L-citrulline</name>
        <dbReference type="ChEBI" id="CHEBI:57743"/>
    </ligand>
</feature>
<dbReference type="CDD" id="cd01999">
    <property type="entry name" value="ASS"/>
    <property type="match status" value="1"/>
</dbReference>
<keyword evidence="13" id="KW-1185">Reference proteome</keyword>
<dbReference type="GO" id="GO:0000053">
    <property type="term" value="P:argininosuccinate metabolic process"/>
    <property type="evidence" value="ECO:0007669"/>
    <property type="project" value="TreeGrafter"/>
</dbReference>
<dbReference type="UniPathway" id="UPA00068">
    <property type="reaction ID" value="UER00113"/>
</dbReference>
<dbReference type="AlphaFoldDB" id="A0A432W041"/>
<evidence type="ECO:0000256" key="1">
    <source>
        <dbReference type="ARBA" id="ARBA00004967"/>
    </source>
</evidence>
<dbReference type="InterPro" id="IPR018223">
    <property type="entry name" value="Arginosuc_synth_CS"/>
</dbReference>
<dbReference type="SUPFAM" id="SSF52402">
    <property type="entry name" value="Adenine nucleotide alpha hydrolases-like"/>
    <property type="match status" value="1"/>
</dbReference>
<dbReference type="NCBIfam" id="TIGR00032">
    <property type="entry name" value="argG"/>
    <property type="match status" value="1"/>
</dbReference>
<dbReference type="InterPro" id="IPR001518">
    <property type="entry name" value="Arginosuc_synth"/>
</dbReference>
<comment type="subcellular location">
    <subcellularLocation>
        <location evidence="9">Cytoplasm</location>
    </subcellularLocation>
</comment>
<comment type="pathway">
    <text evidence="1 9">Amino-acid biosynthesis; L-arginine biosynthesis; L-arginine from L-ornithine and carbamoyl phosphate: step 2/3.</text>
</comment>
<dbReference type="PANTHER" id="PTHR11587:SF2">
    <property type="entry name" value="ARGININOSUCCINATE SYNTHASE"/>
    <property type="match status" value="1"/>
</dbReference>
<feature type="binding site" evidence="9">
    <location>
        <position position="135"/>
    </location>
    <ligand>
        <name>L-citrulline</name>
        <dbReference type="ChEBI" id="CHEBI:57743"/>
    </ligand>
</feature>
<dbReference type="GO" id="GO:0006526">
    <property type="term" value="P:L-arginine biosynthetic process"/>
    <property type="evidence" value="ECO:0007669"/>
    <property type="project" value="UniProtKB-UniRule"/>
</dbReference>
<dbReference type="Gene3D" id="3.90.1260.10">
    <property type="entry name" value="Argininosuccinate synthetase, chain A, domain 2"/>
    <property type="match status" value="1"/>
</dbReference>
<feature type="binding site" evidence="9">
    <location>
        <position position="188"/>
    </location>
    <ligand>
        <name>L-citrulline</name>
        <dbReference type="ChEBI" id="CHEBI:57743"/>
    </ligand>
</feature>
<dbReference type="PANTHER" id="PTHR11587">
    <property type="entry name" value="ARGININOSUCCINATE SYNTHASE"/>
    <property type="match status" value="1"/>
</dbReference>